<proteinExistence type="predicted"/>
<evidence type="ECO:0000313" key="1">
    <source>
        <dbReference type="EMBL" id="CAG8750708.1"/>
    </source>
</evidence>
<organism evidence="1 2">
    <name type="scientific">Racocetra persica</name>
    <dbReference type="NCBI Taxonomy" id="160502"/>
    <lineage>
        <taxon>Eukaryota</taxon>
        <taxon>Fungi</taxon>
        <taxon>Fungi incertae sedis</taxon>
        <taxon>Mucoromycota</taxon>
        <taxon>Glomeromycotina</taxon>
        <taxon>Glomeromycetes</taxon>
        <taxon>Diversisporales</taxon>
        <taxon>Gigasporaceae</taxon>
        <taxon>Racocetra</taxon>
    </lineage>
</organism>
<protein>
    <submittedName>
        <fullName evidence="1">10814_t:CDS:1</fullName>
    </submittedName>
</protein>
<dbReference type="Proteomes" id="UP000789920">
    <property type="component" value="Unassembled WGS sequence"/>
</dbReference>
<reference evidence="1" key="1">
    <citation type="submission" date="2021-06" db="EMBL/GenBank/DDBJ databases">
        <authorList>
            <person name="Kallberg Y."/>
            <person name="Tangrot J."/>
            <person name="Rosling A."/>
        </authorList>
    </citation>
    <scope>NUCLEOTIDE SEQUENCE</scope>
    <source>
        <strain evidence="1">MA461A</strain>
    </source>
</reference>
<name>A0ACA9QJD5_9GLOM</name>
<comment type="caution">
    <text evidence="1">The sequence shown here is derived from an EMBL/GenBank/DDBJ whole genome shotgun (WGS) entry which is preliminary data.</text>
</comment>
<gene>
    <name evidence="1" type="ORF">RPERSI_LOCUS14157</name>
</gene>
<evidence type="ECO:0000313" key="2">
    <source>
        <dbReference type="Proteomes" id="UP000789920"/>
    </source>
</evidence>
<keyword evidence="2" id="KW-1185">Reference proteome</keyword>
<sequence length="161" mass="17965">LMYLHEHNIVHRDIKPDNILLDHMGTIKFVDFGAAKILAKNQRTMGRTTTGPGTNVNSLTGTPMYMAPEVITGGEKGRKGSMDIWSLGCCVLEMATGRRPWSNLDNEWAVMYHVVTGHPPLPDSSQLSDLGIDFLRQCFTRSPQDRPSAEELLQDPWMVLG</sequence>
<feature type="non-terminal residue" evidence="1">
    <location>
        <position position="1"/>
    </location>
</feature>
<dbReference type="EMBL" id="CAJVQC010032282">
    <property type="protein sequence ID" value="CAG8750708.1"/>
    <property type="molecule type" value="Genomic_DNA"/>
</dbReference>
<accession>A0ACA9QJD5</accession>